<dbReference type="OrthoDB" id="9813938at2"/>
<dbReference type="GO" id="GO:0005524">
    <property type="term" value="F:ATP binding"/>
    <property type="evidence" value="ECO:0007669"/>
    <property type="project" value="UniProtKB-KW"/>
</dbReference>
<protein>
    <recommendedName>
        <fullName evidence="1">Aspartyl/glutamyl-tRNA(Asn/Gln) amidotransferase subunit C</fullName>
        <shortName evidence="1">Asp/Glu-ADT subunit C</shortName>
        <ecNumber evidence="1">6.3.5.-</ecNumber>
    </recommendedName>
</protein>
<dbReference type="GO" id="GO:0050567">
    <property type="term" value="F:glutaminyl-tRNA synthase (glutamine-hydrolyzing) activity"/>
    <property type="evidence" value="ECO:0007669"/>
    <property type="project" value="UniProtKB-UniRule"/>
</dbReference>
<dbReference type="SUPFAM" id="SSF141000">
    <property type="entry name" value="Glu-tRNAGln amidotransferase C subunit"/>
    <property type="match status" value="1"/>
</dbReference>
<evidence type="ECO:0000256" key="2">
    <source>
        <dbReference type="SAM" id="Coils"/>
    </source>
</evidence>
<comment type="subunit">
    <text evidence="1">Heterotrimer of A, B and C subunits.</text>
</comment>
<keyword evidence="1" id="KW-0547">Nucleotide-binding</keyword>
<gene>
    <name evidence="1" type="primary">gatC</name>
    <name evidence="4" type="ORF">DFR64_2080</name>
</gene>
<dbReference type="GO" id="GO:0006450">
    <property type="term" value="P:regulation of translational fidelity"/>
    <property type="evidence" value="ECO:0007669"/>
    <property type="project" value="InterPro"/>
</dbReference>
<keyword evidence="2" id="KW-0175">Coiled coil</keyword>
<dbReference type="GO" id="GO:0016740">
    <property type="term" value="F:transferase activity"/>
    <property type="evidence" value="ECO:0007669"/>
    <property type="project" value="UniProtKB-KW"/>
</dbReference>
<dbReference type="Gene3D" id="1.10.20.60">
    <property type="entry name" value="Glu-tRNAGln amidotransferase C subunit, N-terminal domain"/>
    <property type="match status" value="1"/>
</dbReference>
<keyword evidence="4" id="KW-0808">Transferase</keyword>
<keyword evidence="1" id="KW-0648">Protein biosynthesis</keyword>
<comment type="catalytic activity">
    <reaction evidence="1">
        <text>L-aspartyl-tRNA(Asn) + L-glutamine + ATP + H2O = L-asparaginyl-tRNA(Asn) + L-glutamate + ADP + phosphate + 2 H(+)</text>
        <dbReference type="Rhea" id="RHEA:14513"/>
        <dbReference type="Rhea" id="RHEA-COMP:9674"/>
        <dbReference type="Rhea" id="RHEA-COMP:9677"/>
        <dbReference type="ChEBI" id="CHEBI:15377"/>
        <dbReference type="ChEBI" id="CHEBI:15378"/>
        <dbReference type="ChEBI" id="CHEBI:29985"/>
        <dbReference type="ChEBI" id="CHEBI:30616"/>
        <dbReference type="ChEBI" id="CHEBI:43474"/>
        <dbReference type="ChEBI" id="CHEBI:58359"/>
        <dbReference type="ChEBI" id="CHEBI:78515"/>
        <dbReference type="ChEBI" id="CHEBI:78516"/>
        <dbReference type="ChEBI" id="CHEBI:456216"/>
    </reaction>
</comment>
<sequence length="95" mass="10724">MTLTLKEVEHIALLARLELTQEEKERYQQQLSDILDHVAQLQALDTSQIKTASVVQPPLARLREDEALHGLTTEQALKNAPSAEKDQFRVPPVLD</sequence>
<organism evidence="4 5">
    <name type="scientific">Pelolinea submarina</name>
    <dbReference type="NCBI Taxonomy" id="913107"/>
    <lineage>
        <taxon>Bacteria</taxon>
        <taxon>Bacillati</taxon>
        <taxon>Chloroflexota</taxon>
        <taxon>Anaerolineae</taxon>
        <taxon>Anaerolineales</taxon>
        <taxon>Anaerolineaceae</taxon>
        <taxon>Pelolinea</taxon>
    </lineage>
</organism>
<comment type="caution">
    <text evidence="4">The sequence shown here is derived from an EMBL/GenBank/DDBJ whole genome shotgun (WGS) entry which is preliminary data.</text>
</comment>
<proteinExistence type="inferred from homology"/>
<keyword evidence="1" id="KW-0436">Ligase</keyword>
<dbReference type="AlphaFoldDB" id="A0A347ZP73"/>
<dbReference type="Pfam" id="PF02686">
    <property type="entry name" value="GatC"/>
    <property type="match status" value="1"/>
</dbReference>
<comment type="similarity">
    <text evidence="1">Belongs to the GatC family.</text>
</comment>
<dbReference type="EMBL" id="QUMS01000002">
    <property type="protein sequence ID" value="REG08705.1"/>
    <property type="molecule type" value="Genomic_DNA"/>
</dbReference>
<dbReference type="NCBIfam" id="TIGR00135">
    <property type="entry name" value="gatC"/>
    <property type="match status" value="1"/>
</dbReference>
<dbReference type="EC" id="6.3.5.-" evidence="1"/>
<keyword evidence="1" id="KW-0067">ATP-binding</keyword>
<dbReference type="GO" id="GO:0070681">
    <property type="term" value="P:glutaminyl-tRNAGln biosynthesis via transamidation"/>
    <property type="evidence" value="ECO:0007669"/>
    <property type="project" value="TreeGrafter"/>
</dbReference>
<evidence type="ECO:0000256" key="1">
    <source>
        <dbReference type="HAMAP-Rule" id="MF_00122"/>
    </source>
</evidence>
<dbReference type="InterPro" id="IPR003837">
    <property type="entry name" value="GatC"/>
</dbReference>
<accession>A0A347ZP73</accession>
<feature type="region of interest" description="Disordered" evidence="3">
    <location>
        <begin position="74"/>
        <end position="95"/>
    </location>
</feature>
<dbReference type="PANTHER" id="PTHR15004">
    <property type="entry name" value="GLUTAMYL-TRNA(GLN) AMIDOTRANSFERASE SUBUNIT C, MITOCHONDRIAL"/>
    <property type="match status" value="1"/>
</dbReference>
<keyword evidence="5" id="KW-1185">Reference proteome</keyword>
<dbReference type="HAMAP" id="MF_00122">
    <property type="entry name" value="GatC"/>
    <property type="match status" value="1"/>
</dbReference>
<dbReference type="PANTHER" id="PTHR15004:SF0">
    <property type="entry name" value="GLUTAMYL-TRNA(GLN) AMIDOTRANSFERASE SUBUNIT C, MITOCHONDRIAL"/>
    <property type="match status" value="1"/>
</dbReference>
<dbReference type="GO" id="GO:0006412">
    <property type="term" value="P:translation"/>
    <property type="evidence" value="ECO:0007669"/>
    <property type="project" value="UniProtKB-UniRule"/>
</dbReference>
<evidence type="ECO:0000313" key="4">
    <source>
        <dbReference type="EMBL" id="REG08705.1"/>
    </source>
</evidence>
<comment type="function">
    <text evidence="1">Allows the formation of correctly charged Asn-tRNA(Asn) or Gln-tRNA(Gln) through the transamidation of misacylated Asp-tRNA(Asn) or Glu-tRNA(Gln) in organisms which lack either or both of asparaginyl-tRNA or glutaminyl-tRNA synthetases. The reaction takes place in the presence of glutamine and ATP through an activated phospho-Asp-tRNA(Asn) or phospho-Glu-tRNA(Gln).</text>
</comment>
<name>A0A347ZP73_9CHLR</name>
<evidence type="ECO:0000313" key="5">
    <source>
        <dbReference type="Proteomes" id="UP000256388"/>
    </source>
</evidence>
<feature type="coiled-coil region" evidence="2">
    <location>
        <begin position="10"/>
        <end position="44"/>
    </location>
</feature>
<dbReference type="InterPro" id="IPR036113">
    <property type="entry name" value="Asp/Glu-ADT_sf_sub_c"/>
</dbReference>
<evidence type="ECO:0000256" key="3">
    <source>
        <dbReference type="SAM" id="MobiDB-lite"/>
    </source>
</evidence>
<dbReference type="GO" id="GO:0050566">
    <property type="term" value="F:asparaginyl-tRNA synthase (glutamine-hydrolyzing) activity"/>
    <property type="evidence" value="ECO:0007669"/>
    <property type="project" value="RHEA"/>
</dbReference>
<dbReference type="Proteomes" id="UP000256388">
    <property type="component" value="Unassembled WGS sequence"/>
</dbReference>
<reference evidence="4 5" key="1">
    <citation type="submission" date="2018-08" db="EMBL/GenBank/DDBJ databases">
        <title>Genomic Encyclopedia of Type Strains, Phase IV (KMG-IV): sequencing the most valuable type-strain genomes for metagenomic binning, comparative biology and taxonomic classification.</title>
        <authorList>
            <person name="Goeker M."/>
        </authorList>
    </citation>
    <scope>NUCLEOTIDE SEQUENCE [LARGE SCALE GENOMIC DNA]</scope>
    <source>
        <strain evidence="4 5">DSM 23923</strain>
    </source>
</reference>
<comment type="catalytic activity">
    <reaction evidence="1">
        <text>L-glutamyl-tRNA(Gln) + L-glutamine + ATP + H2O = L-glutaminyl-tRNA(Gln) + L-glutamate + ADP + phosphate + H(+)</text>
        <dbReference type="Rhea" id="RHEA:17521"/>
        <dbReference type="Rhea" id="RHEA-COMP:9681"/>
        <dbReference type="Rhea" id="RHEA-COMP:9684"/>
        <dbReference type="ChEBI" id="CHEBI:15377"/>
        <dbReference type="ChEBI" id="CHEBI:15378"/>
        <dbReference type="ChEBI" id="CHEBI:29985"/>
        <dbReference type="ChEBI" id="CHEBI:30616"/>
        <dbReference type="ChEBI" id="CHEBI:43474"/>
        <dbReference type="ChEBI" id="CHEBI:58359"/>
        <dbReference type="ChEBI" id="CHEBI:78520"/>
        <dbReference type="ChEBI" id="CHEBI:78521"/>
        <dbReference type="ChEBI" id="CHEBI:456216"/>
    </reaction>
</comment>